<feature type="transmembrane region" description="Helical" evidence="8">
    <location>
        <begin position="77"/>
        <end position="104"/>
    </location>
</feature>
<dbReference type="PANTHER" id="PTHR42718">
    <property type="entry name" value="MAJOR FACILITATOR SUPERFAMILY MULTIDRUG TRANSPORTER MFSC"/>
    <property type="match status" value="1"/>
</dbReference>
<comment type="subcellular location">
    <subcellularLocation>
        <location evidence="1">Cell membrane</location>
        <topology evidence="1">Multi-pass membrane protein</topology>
    </subcellularLocation>
</comment>
<feature type="transmembrane region" description="Helical" evidence="8">
    <location>
        <begin position="265"/>
        <end position="286"/>
    </location>
</feature>
<evidence type="ECO:0000256" key="4">
    <source>
        <dbReference type="ARBA" id="ARBA00022475"/>
    </source>
</evidence>
<evidence type="ECO:0000259" key="9">
    <source>
        <dbReference type="PROSITE" id="PS50850"/>
    </source>
</evidence>
<feature type="transmembrane region" description="Helical" evidence="8">
    <location>
        <begin position="333"/>
        <end position="353"/>
    </location>
</feature>
<feature type="transmembrane region" description="Helical" evidence="8">
    <location>
        <begin position="134"/>
        <end position="157"/>
    </location>
</feature>
<feature type="transmembrane region" description="Helical" evidence="8">
    <location>
        <begin position="163"/>
        <end position="185"/>
    </location>
</feature>
<evidence type="ECO:0000256" key="1">
    <source>
        <dbReference type="ARBA" id="ARBA00004651"/>
    </source>
</evidence>
<dbReference type="Pfam" id="PF07690">
    <property type="entry name" value="MFS_1"/>
    <property type="match status" value="1"/>
</dbReference>
<name>A0ABT4ILQ5_9EURY</name>
<accession>A0ABT4ILQ5</accession>
<sequence length="474" mass="49469">MIKNQRHQKMILLIAAFAIFMDGLDGSIVNVALPVIAGDFGVDISGSSWVVMAYLLIMAGFILAFGKIADQGRIRQIFSVGFAVFAIGSFICAVSPTLSCMIAARALQGLGASMIAAAAPLLVTRFLPEGMRGLGMGVIATTGGVALTFGPPIGGLLTAYLGWHWIFLINVPIGIAAIILGRSAIPAPAVPAKMERFDFFGTFVLFFAIAGFILVLERGPELGWTSPGILFFAGVVAVCTVVFCLHSLRSRNPLLNIRIFRHWKFSAVTVSYLLTCMVFAGVMYMVPFYMHTALGLDAAVSGLLLVVSSVITALIGIPVGAWCDRIGCRTPCILAAVCRIAFCTVLLLIVPAFGIPALIPALVCMGLAFGISGGPATTRIVQYAPEGEAGTGTSVMITSDFLGGVLGVAAYAVVFSLAVPASVGVAVSDLSVSLFVEGFHATAALGLLCGIVTLILSAAVPNLVTKREDLVVSE</sequence>
<comment type="similarity">
    <text evidence="2">Belongs to the major facilitator superfamily. EmrB family.</text>
</comment>
<reference evidence="10" key="1">
    <citation type="submission" date="2022-12" db="EMBL/GenBank/DDBJ databases">
        <title>Isolation and characterisation of novel Methanocorpusculum spp. from native Australian herbivores indicates the genus is ancestrally host-associated.</title>
        <authorList>
            <person name="Volmer J.G."/>
            <person name="Soo R.M."/>
            <person name="Evans P.N."/>
            <person name="Hoedt E.C."/>
            <person name="Astorga Alsina A.L."/>
            <person name="Woodcroft B.J."/>
            <person name="Tyson G.W."/>
            <person name="Hugenholtz P."/>
            <person name="Morrison M."/>
        </authorList>
    </citation>
    <scope>NUCLEOTIDE SEQUENCE</scope>
    <source>
        <strain evidence="10">CW153</strain>
    </source>
</reference>
<keyword evidence="3" id="KW-0813">Transport</keyword>
<protein>
    <submittedName>
        <fullName evidence="10">MFS transporter</fullName>
    </submittedName>
</protein>
<feature type="transmembrane region" description="Helical" evidence="8">
    <location>
        <begin position="228"/>
        <end position="245"/>
    </location>
</feature>
<keyword evidence="4" id="KW-1003">Cell membrane</keyword>
<dbReference type="InterPro" id="IPR036259">
    <property type="entry name" value="MFS_trans_sf"/>
</dbReference>
<dbReference type="PRINTS" id="PR01036">
    <property type="entry name" value="TCRTETB"/>
</dbReference>
<gene>
    <name evidence="10" type="ORF">O0S09_05395</name>
</gene>
<evidence type="ECO:0000313" key="10">
    <source>
        <dbReference type="EMBL" id="MCZ0862690.1"/>
    </source>
</evidence>
<dbReference type="Gene3D" id="1.20.1720.10">
    <property type="entry name" value="Multidrug resistance protein D"/>
    <property type="match status" value="1"/>
</dbReference>
<keyword evidence="7 8" id="KW-0472">Membrane</keyword>
<dbReference type="PANTHER" id="PTHR42718:SF9">
    <property type="entry name" value="MAJOR FACILITATOR SUPERFAMILY MULTIDRUG TRANSPORTER MFSC"/>
    <property type="match status" value="1"/>
</dbReference>
<dbReference type="NCBIfam" id="TIGR00711">
    <property type="entry name" value="efflux_EmrB"/>
    <property type="match status" value="1"/>
</dbReference>
<evidence type="ECO:0000256" key="3">
    <source>
        <dbReference type="ARBA" id="ARBA00022448"/>
    </source>
</evidence>
<feature type="transmembrane region" description="Helical" evidence="8">
    <location>
        <begin position="110"/>
        <end position="127"/>
    </location>
</feature>
<evidence type="ECO:0000256" key="6">
    <source>
        <dbReference type="ARBA" id="ARBA00022989"/>
    </source>
</evidence>
<dbReference type="InterPro" id="IPR004638">
    <property type="entry name" value="EmrB-like"/>
</dbReference>
<dbReference type="InterPro" id="IPR011701">
    <property type="entry name" value="MFS"/>
</dbReference>
<feature type="transmembrane region" description="Helical" evidence="8">
    <location>
        <begin position="359"/>
        <end position="381"/>
    </location>
</feature>
<feature type="domain" description="Major facilitator superfamily (MFS) profile" evidence="9">
    <location>
        <begin position="11"/>
        <end position="461"/>
    </location>
</feature>
<proteinExistence type="inferred from homology"/>
<evidence type="ECO:0000256" key="2">
    <source>
        <dbReference type="ARBA" id="ARBA00008537"/>
    </source>
</evidence>
<feature type="transmembrane region" description="Helical" evidence="8">
    <location>
        <begin position="47"/>
        <end position="65"/>
    </location>
</feature>
<dbReference type="CDD" id="cd17321">
    <property type="entry name" value="MFS_MMR_MDR_like"/>
    <property type="match status" value="1"/>
</dbReference>
<dbReference type="EMBL" id="JAPTGC010000006">
    <property type="protein sequence ID" value="MCZ0862690.1"/>
    <property type="molecule type" value="Genomic_DNA"/>
</dbReference>
<feature type="transmembrane region" description="Helical" evidence="8">
    <location>
        <begin position="298"/>
        <end position="321"/>
    </location>
</feature>
<dbReference type="PROSITE" id="PS50850">
    <property type="entry name" value="MFS"/>
    <property type="match status" value="1"/>
</dbReference>
<dbReference type="Gene3D" id="1.20.1250.20">
    <property type="entry name" value="MFS general substrate transporter like domains"/>
    <property type="match status" value="1"/>
</dbReference>
<evidence type="ECO:0000313" key="11">
    <source>
        <dbReference type="Proteomes" id="UP001141336"/>
    </source>
</evidence>
<organism evidence="10 11">
    <name type="scientific">Methanocorpusculum vombati</name>
    <dbReference type="NCBI Taxonomy" id="3002864"/>
    <lineage>
        <taxon>Archaea</taxon>
        <taxon>Methanobacteriati</taxon>
        <taxon>Methanobacteriota</taxon>
        <taxon>Stenosarchaea group</taxon>
        <taxon>Methanomicrobia</taxon>
        <taxon>Methanomicrobiales</taxon>
        <taxon>Methanocorpusculaceae</taxon>
        <taxon>Methanocorpusculum</taxon>
    </lineage>
</organism>
<keyword evidence="6 8" id="KW-1133">Transmembrane helix</keyword>
<keyword evidence="11" id="KW-1185">Reference proteome</keyword>
<evidence type="ECO:0000256" key="5">
    <source>
        <dbReference type="ARBA" id="ARBA00022692"/>
    </source>
</evidence>
<keyword evidence="5 8" id="KW-0812">Transmembrane</keyword>
<feature type="transmembrane region" description="Helical" evidence="8">
    <location>
        <begin position="197"/>
        <end position="216"/>
    </location>
</feature>
<comment type="caution">
    <text evidence="10">The sequence shown here is derived from an EMBL/GenBank/DDBJ whole genome shotgun (WGS) entry which is preliminary data.</text>
</comment>
<evidence type="ECO:0000256" key="8">
    <source>
        <dbReference type="SAM" id="Phobius"/>
    </source>
</evidence>
<dbReference type="SUPFAM" id="SSF103473">
    <property type="entry name" value="MFS general substrate transporter"/>
    <property type="match status" value="1"/>
</dbReference>
<feature type="transmembrane region" description="Helical" evidence="8">
    <location>
        <begin position="401"/>
        <end position="427"/>
    </location>
</feature>
<dbReference type="Proteomes" id="UP001141336">
    <property type="component" value="Unassembled WGS sequence"/>
</dbReference>
<dbReference type="InterPro" id="IPR020846">
    <property type="entry name" value="MFS_dom"/>
</dbReference>
<feature type="transmembrane region" description="Helical" evidence="8">
    <location>
        <begin position="439"/>
        <end position="460"/>
    </location>
</feature>
<evidence type="ECO:0000256" key="7">
    <source>
        <dbReference type="ARBA" id="ARBA00023136"/>
    </source>
</evidence>